<evidence type="ECO:0000313" key="3">
    <source>
        <dbReference type="Proteomes" id="UP001623592"/>
    </source>
</evidence>
<sequence>MKTNIKKLTFSALLTALAIVIPVVFGGFLRITLPPFSATLASHVPMFIAMLISPEVAIIVGIGSAFGFLITATPVIAARALTHAVVGFVGALLIKRGVSFKKTIIFTAPVHAILEALIVIPFGFTAYNALIVVGVGTIIHHFADGILSSIFAGSIQKALKIDFKKIAA</sequence>
<dbReference type="Gene3D" id="1.10.1760.20">
    <property type="match status" value="1"/>
</dbReference>
<keyword evidence="1" id="KW-0812">Transmembrane</keyword>
<gene>
    <name evidence="2" type="ORF">ACJDT4_18035</name>
</gene>
<feature type="transmembrane region" description="Helical" evidence="1">
    <location>
        <begin position="106"/>
        <end position="124"/>
    </location>
</feature>
<evidence type="ECO:0000256" key="1">
    <source>
        <dbReference type="SAM" id="Phobius"/>
    </source>
</evidence>
<reference evidence="2 3" key="1">
    <citation type="submission" date="2024-11" db="EMBL/GenBank/DDBJ databases">
        <authorList>
            <person name="Heng Y.C."/>
            <person name="Lim A.C.H."/>
            <person name="Lee J.K.Y."/>
            <person name="Kittelmann S."/>
        </authorList>
    </citation>
    <scope>NUCLEOTIDE SEQUENCE [LARGE SCALE GENOMIC DNA]</scope>
    <source>
        <strain evidence="2 3">WILCCON 0114</strain>
    </source>
</reference>
<name>A0ABW8TID6_9CLOT</name>
<dbReference type="RefSeq" id="WP_406788975.1">
    <property type="nucleotide sequence ID" value="NZ_JBJIAA010000016.1"/>
</dbReference>
<keyword evidence="1" id="KW-1133">Transmembrane helix</keyword>
<organism evidence="2 3">
    <name type="scientific">Clostridium neuense</name>
    <dbReference type="NCBI Taxonomy" id="1728934"/>
    <lineage>
        <taxon>Bacteria</taxon>
        <taxon>Bacillati</taxon>
        <taxon>Bacillota</taxon>
        <taxon>Clostridia</taxon>
        <taxon>Eubacteriales</taxon>
        <taxon>Clostridiaceae</taxon>
        <taxon>Clostridium</taxon>
    </lineage>
</organism>
<feature type="transmembrane region" description="Helical" evidence="1">
    <location>
        <begin position="76"/>
        <end position="94"/>
    </location>
</feature>
<dbReference type="Proteomes" id="UP001623592">
    <property type="component" value="Unassembled WGS sequence"/>
</dbReference>
<keyword evidence="3" id="KW-1185">Reference proteome</keyword>
<feature type="transmembrane region" description="Helical" evidence="1">
    <location>
        <begin position="12"/>
        <end position="33"/>
    </location>
</feature>
<accession>A0ABW8TID6</accession>
<evidence type="ECO:0000313" key="2">
    <source>
        <dbReference type="EMBL" id="MFL0252318.1"/>
    </source>
</evidence>
<feature type="transmembrane region" description="Helical" evidence="1">
    <location>
        <begin position="45"/>
        <end position="70"/>
    </location>
</feature>
<dbReference type="EMBL" id="JBJIAA010000016">
    <property type="protein sequence ID" value="MFL0252318.1"/>
    <property type="molecule type" value="Genomic_DNA"/>
</dbReference>
<comment type="caution">
    <text evidence="2">The sequence shown here is derived from an EMBL/GenBank/DDBJ whole genome shotgun (WGS) entry which is preliminary data.</text>
</comment>
<protein>
    <submittedName>
        <fullName evidence="2">ECF transporter S component</fullName>
    </submittedName>
</protein>
<keyword evidence="1" id="KW-0472">Membrane</keyword>
<feature type="transmembrane region" description="Helical" evidence="1">
    <location>
        <begin position="130"/>
        <end position="155"/>
    </location>
</feature>
<proteinExistence type="predicted"/>